<dbReference type="GO" id="GO:0033617">
    <property type="term" value="P:mitochondrial respiratory chain complex IV assembly"/>
    <property type="evidence" value="ECO:0007669"/>
    <property type="project" value="TreeGrafter"/>
</dbReference>
<dbReference type="EMBL" id="HBFO01004255">
    <property type="protein sequence ID" value="CAD8811844.1"/>
    <property type="molecule type" value="Transcribed_RNA"/>
</dbReference>
<evidence type="ECO:0000256" key="1">
    <source>
        <dbReference type="ARBA" id="ARBA00004496"/>
    </source>
</evidence>
<evidence type="ECO:0000256" key="5">
    <source>
        <dbReference type="SAM" id="MobiDB-lite"/>
    </source>
</evidence>
<evidence type="ECO:0000256" key="2">
    <source>
        <dbReference type="ARBA" id="ARBA00022490"/>
    </source>
</evidence>
<keyword evidence="3" id="KW-1015">Disulfide bond</keyword>
<sequence>MSTPSFRSAPSYAPEKGVFPLDHFAECKRASVEYLACLDKNGADASACEALSRAYLERRMGKELMAKQPMEELGFRPPSSQSDDDARAKRREEAQKEEREPSERVAGLRTSRR</sequence>
<evidence type="ECO:0000256" key="4">
    <source>
        <dbReference type="ARBA" id="ARBA00038223"/>
    </source>
</evidence>
<dbReference type="PANTHER" id="PTHR21107">
    <property type="entry name" value="CYTOCHROME C OXIDASE ASSEMBLY PROTEIN COX19"/>
    <property type="match status" value="1"/>
</dbReference>
<name>A0A7S0Z473_9CHLO</name>
<comment type="similarity">
    <text evidence="4">Belongs to the COX19 family.</text>
</comment>
<dbReference type="PANTHER" id="PTHR21107:SF2">
    <property type="entry name" value="CYTOCHROME C OXIDASE ASSEMBLY PROTEIN COX19"/>
    <property type="match status" value="1"/>
</dbReference>
<proteinExistence type="inferred from homology"/>
<dbReference type="AlphaFoldDB" id="A0A7S0Z473"/>
<comment type="subcellular location">
    <subcellularLocation>
        <location evidence="1">Cytoplasm</location>
    </subcellularLocation>
</comment>
<reference evidence="6" key="1">
    <citation type="submission" date="2021-01" db="EMBL/GenBank/DDBJ databases">
        <authorList>
            <person name="Corre E."/>
            <person name="Pelletier E."/>
            <person name="Niang G."/>
            <person name="Scheremetjew M."/>
            <person name="Finn R."/>
            <person name="Kale V."/>
            <person name="Holt S."/>
            <person name="Cochrane G."/>
            <person name="Meng A."/>
            <person name="Brown T."/>
            <person name="Cohen L."/>
        </authorList>
    </citation>
    <scope>NUCLEOTIDE SEQUENCE</scope>
    <source>
        <strain evidence="6">Clade-D-RCC1621</strain>
    </source>
</reference>
<accession>A0A7S0Z473</accession>
<gene>
    <name evidence="6" type="ORF">OMED0930_LOCUS2938</name>
</gene>
<evidence type="ECO:0008006" key="7">
    <source>
        <dbReference type="Google" id="ProtNLM"/>
    </source>
</evidence>
<keyword evidence="2" id="KW-0963">Cytoplasm</keyword>
<evidence type="ECO:0000256" key="3">
    <source>
        <dbReference type="ARBA" id="ARBA00023157"/>
    </source>
</evidence>
<feature type="region of interest" description="Disordered" evidence="5">
    <location>
        <begin position="66"/>
        <end position="113"/>
    </location>
</feature>
<protein>
    <recommendedName>
        <fullName evidence="7">CHCH domain-containing protein</fullName>
    </recommendedName>
</protein>
<dbReference type="InterPro" id="IPR051383">
    <property type="entry name" value="COX19"/>
</dbReference>
<evidence type="ECO:0000313" key="6">
    <source>
        <dbReference type="EMBL" id="CAD8811844.1"/>
    </source>
</evidence>
<dbReference type="GO" id="GO:0005758">
    <property type="term" value="C:mitochondrial intermembrane space"/>
    <property type="evidence" value="ECO:0007669"/>
    <property type="project" value="TreeGrafter"/>
</dbReference>
<feature type="compositionally biased region" description="Basic and acidic residues" evidence="5">
    <location>
        <begin position="84"/>
        <end position="103"/>
    </location>
</feature>
<organism evidence="6">
    <name type="scientific">Ostreococcus mediterraneus</name>
    <dbReference type="NCBI Taxonomy" id="1486918"/>
    <lineage>
        <taxon>Eukaryota</taxon>
        <taxon>Viridiplantae</taxon>
        <taxon>Chlorophyta</taxon>
        <taxon>Mamiellophyceae</taxon>
        <taxon>Mamiellales</taxon>
        <taxon>Bathycoccaceae</taxon>
        <taxon>Ostreococcus</taxon>
    </lineage>
</organism>